<protein>
    <submittedName>
        <fullName evidence="2">Cation-transporting atpase</fullName>
    </submittedName>
</protein>
<name>A0A7J6Q0J9_PEROL</name>
<evidence type="ECO:0000256" key="1">
    <source>
        <dbReference type="SAM" id="SignalP"/>
    </source>
</evidence>
<keyword evidence="1" id="KW-0732">Signal</keyword>
<feature type="signal peptide" evidence="1">
    <location>
        <begin position="1"/>
        <end position="19"/>
    </location>
</feature>
<sequence length="77" mass="9001">MLMFMRVWLLLSCLKYCIAERTKTSPAYKRVSNHSEITDRGEVEKNLHFVAFIAFRNEVKTGTLKAVKHLKEMGRKV</sequence>
<accession>A0A7J6Q0J9</accession>
<reference evidence="2 3" key="1">
    <citation type="submission" date="2020-04" db="EMBL/GenBank/DDBJ databases">
        <title>Perkinsus olseni comparative genomics.</title>
        <authorList>
            <person name="Bogema D.R."/>
        </authorList>
    </citation>
    <scope>NUCLEOTIDE SEQUENCE [LARGE SCALE GENOMIC DNA]</scope>
    <source>
        <strain evidence="2 3">ATCC PRA-207</strain>
    </source>
</reference>
<evidence type="ECO:0000313" key="3">
    <source>
        <dbReference type="Proteomes" id="UP000553632"/>
    </source>
</evidence>
<feature type="chain" id="PRO_5029903501" evidence="1">
    <location>
        <begin position="20"/>
        <end position="77"/>
    </location>
</feature>
<dbReference type="EMBL" id="JABANO010036506">
    <property type="protein sequence ID" value="KAF4701702.1"/>
    <property type="molecule type" value="Genomic_DNA"/>
</dbReference>
<organism evidence="2 3">
    <name type="scientific">Perkinsus olseni</name>
    <name type="common">Perkinsus atlanticus</name>
    <dbReference type="NCBI Taxonomy" id="32597"/>
    <lineage>
        <taxon>Eukaryota</taxon>
        <taxon>Sar</taxon>
        <taxon>Alveolata</taxon>
        <taxon>Perkinsozoa</taxon>
        <taxon>Perkinsea</taxon>
        <taxon>Perkinsida</taxon>
        <taxon>Perkinsidae</taxon>
        <taxon>Perkinsus</taxon>
    </lineage>
</organism>
<dbReference type="AlphaFoldDB" id="A0A7J6Q0J9"/>
<comment type="caution">
    <text evidence="2">The sequence shown here is derived from an EMBL/GenBank/DDBJ whole genome shotgun (WGS) entry which is preliminary data.</text>
</comment>
<gene>
    <name evidence="2" type="primary">UNK-2_5</name>
    <name evidence="2" type="ORF">FOZ63_013403</name>
</gene>
<keyword evidence="3" id="KW-1185">Reference proteome</keyword>
<evidence type="ECO:0000313" key="2">
    <source>
        <dbReference type="EMBL" id="KAF4701702.1"/>
    </source>
</evidence>
<dbReference type="Proteomes" id="UP000553632">
    <property type="component" value="Unassembled WGS sequence"/>
</dbReference>
<proteinExistence type="predicted"/>